<feature type="region of interest" description="Disordered" evidence="1">
    <location>
        <begin position="215"/>
        <end position="263"/>
    </location>
</feature>
<dbReference type="OrthoDB" id="5965014at2759"/>
<keyword evidence="2" id="KW-1133">Transmembrane helix</keyword>
<accession>A0A9W9YBB9</accession>
<dbReference type="EMBL" id="MU827789">
    <property type="protein sequence ID" value="KAJ7331201.1"/>
    <property type="molecule type" value="Genomic_DNA"/>
</dbReference>
<keyword evidence="5" id="KW-1185">Reference proteome</keyword>
<evidence type="ECO:0000256" key="3">
    <source>
        <dbReference type="SAM" id="SignalP"/>
    </source>
</evidence>
<feature type="compositionally biased region" description="Polar residues" evidence="1">
    <location>
        <begin position="224"/>
        <end position="254"/>
    </location>
</feature>
<comment type="caution">
    <text evidence="4">The sequence shown here is derived from an EMBL/GenBank/DDBJ whole genome shotgun (WGS) entry which is preliminary data.</text>
</comment>
<gene>
    <name evidence="4" type="ORF">OS493_019981</name>
</gene>
<feature type="transmembrane region" description="Helical" evidence="2">
    <location>
        <begin position="180"/>
        <end position="204"/>
    </location>
</feature>
<keyword evidence="2" id="KW-0472">Membrane</keyword>
<evidence type="ECO:0000256" key="2">
    <source>
        <dbReference type="SAM" id="Phobius"/>
    </source>
</evidence>
<evidence type="ECO:0000313" key="5">
    <source>
        <dbReference type="Proteomes" id="UP001163046"/>
    </source>
</evidence>
<organism evidence="4 5">
    <name type="scientific">Desmophyllum pertusum</name>
    <dbReference type="NCBI Taxonomy" id="174260"/>
    <lineage>
        <taxon>Eukaryota</taxon>
        <taxon>Metazoa</taxon>
        <taxon>Cnidaria</taxon>
        <taxon>Anthozoa</taxon>
        <taxon>Hexacorallia</taxon>
        <taxon>Scleractinia</taxon>
        <taxon>Caryophylliina</taxon>
        <taxon>Caryophylliidae</taxon>
        <taxon>Desmophyllum</taxon>
    </lineage>
</organism>
<evidence type="ECO:0000313" key="4">
    <source>
        <dbReference type="EMBL" id="KAJ7331201.1"/>
    </source>
</evidence>
<reference evidence="4" key="1">
    <citation type="submission" date="2023-01" db="EMBL/GenBank/DDBJ databases">
        <title>Genome assembly of the deep-sea coral Lophelia pertusa.</title>
        <authorList>
            <person name="Herrera S."/>
            <person name="Cordes E."/>
        </authorList>
    </citation>
    <scope>NUCLEOTIDE SEQUENCE</scope>
    <source>
        <strain evidence="4">USNM1676648</strain>
        <tissue evidence="4">Polyp</tissue>
    </source>
</reference>
<feature type="signal peptide" evidence="3">
    <location>
        <begin position="1"/>
        <end position="21"/>
    </location>
</feature>
<keyword evidence="2" id="KW-0812">Transmembrane</keyword>
<name>A0A9W9YBB9_9CNID</name>
<sequence length="263" mass="29576">MAVKSLFALFVLFSFTSSCEAKSENCSEARCKLVPVGGVFRERCAIDLLELKIGNNSYHPLEIKDKFLAERWVWANTINEPMLSLSYDDDILSLGLLTYQVVGRALLNETVYRSGELLHETDVVCVAIIQEATDSYSEFFEGNVKYHCCGKSKGESAEGSSIHCERIVNSSGWFKAFNGILNILTVVMVFYCPAFLLAVPDFIFNFQEECKKEEQRDKRHHPKSITNRQGSRYGSKGETTPPLSGNESVQTDQLSIRVLSDRV</sequence>
<keyword evidence="3" id="KW-0732">Signal</keyword>
<proteinExistence type="predicted"/>
<evidence type="ECO:0000256" key="1">
    <source>
        <dbReference type="SAM" id="MobiDB-lite"/>
    </source>
</evidence>
<protein>
    <submittedName>
        <fullName evidence="4">Uncharacterized protein</fullName>
    </submittedName>
</protein>
<dbReference type="PROSITE" id="PS51257">
    <property type="entry name" value="PROKAR_LIPOPROTEIN"/>
    <property type="match status" value="1"/>
</dbReference>
<dbReference type="Proteomes" id="UP001163046">
    <property type="component" value="Unassembled WGS sequence"/>
</dbReference>
<dbReference type="AlphaFoldDB" id="A0A9W9YBB9"/>
<feature type="chain" id="PRO_5040978565" evidence="3">
    <location>
        <begin position="22"/>
        <end position="263"/>
    </location>
</feature>